<comment type="catalytic activity">
    <reaction evidence="10">
        <text>Mg(2+)(in) = Mg(2+)(out)</text>
        <dbReference type="Rhea" id="RHEA:29827"/>
        <dbReference type="ChEBI" id="CHEBI:18420"/>
    </reaction>
</comment>
<keyword evidence="7 12" id="KW-1133">Transmembrane helix</keyword>
<feature type="transmembrane region" description="Helical" evidence="12">
    <location>
        <begin position="292"/>
        <end position="315"/>
    </location>
</feature>
<dbReference type="Proteomes" id="UP000678679">
    <property type="component" value="Chromosome 2"/>
</dbReference>
<evidence type="ECO:0000256" key="2">
    <source>
        <dbReference type="ARBA" id="ARBA00009765"/>
    </source>
</evidence>
<evidence type="ECO:0000256" key="12">
    <source>
        <dbReference type="RuleBase" id="RU362010"/>
    </source>
</evidence>
<dbReference type="InterPro" id="IPR045863">
    <property type="entry name" value="CorA_TM1_TM2"/>
</dbReference>
<dbReference type="GO" id="GO:0050897">
    <property type="term" value="F:cobalt ion binding"/>
    <property type="evidence" value="ECO:0007669"/>
    <property type="project" value="TreeGrafter"/>
</dbReference>
<dbReference type="EMBL" id="CP076133">
    <property type="protein sequence ID" value="QWG04255.1"/>
    <property type="molecule type" value="Genomic_DNA"/>
</dbReference>
<keyword evidence="9 12" id="KW-0472">Membrane</keyword>
<comment type="similarity">
    <text evidence="2 12">Belongs to the CorA metal ion transporter (MIT) (TC 1.A.35) family.</text>
</comment>
<evidence type="ECO:0000256" key="4">
    <source>
        <dbReference type="ARBA" id="ARBA00022475"/>
    </source>
</evidence>
<keyword evidence="3 12" id="KW-0813">Transport</keyword>
<reference evidence="13 14" key="1">
    <citation type="submission" date="2021-05" db="EMBL/GenBank/DDBJ databases">
        <title>Comparative genomic studies on the polysaccharide-degrading batcterial strains of the Flammeovirga genus.</title>
        <authorList>
            <person name="Zewei F."/>
            <person name="Zheng Z."/>
            <person name="Yu L."/>
            <person name="Ruyue G."/>
            <person name="Yanhong M."/>
            <person name="Yuanyuan C."/>
            <person name="Jingyan G."/>
            <person name="Wenjun H."/>
        </authorList>
    </citation>
    <scope>NUCLEOTIDE SEQUENCE [LARGE SCALE GENOMIC DNA]</scope>
    <source>
        <strain evidence="13 14">NBRC:100898</strain>
    </source>
</reference>
<keyword evidence="14" id="KW-1185">Reference proteome</keyword>
<dbReference type="FunFam" id="1.20.58.340:FF:000004">
    <property type="entry name" value="Magnesium transport protein CorA"/>
    <property type="match status" value="1"/>
</dbReference>
<keyword evidence="6 12" id="KW-0460">Magnesium</keyword>
<dbReference type="GO" id="GO:0015087">
    <property type="term" value="F:cobalt ion transmembrane transporter activity"/>
    <property type="evidence" value="ECO:0007669"/>
    <property type="project" value="UniProtKB-UniRule"/>
</dbReference>
<proteinExistence type="inferred from homology"/>
<evidence type="ECO:0000256" key="1">
    <source>
        <dbReference type="ARBA" id="ARBA00004651"/>
    </source>
</evidence>
<dbReference type="Pfam" id="PF01544">
    <property type="entry name" value="CorA"/>
    <property type="match status" value="1"/>
</dbReference>
<dbReference type="KEGG" id="fya:KMW28_25515"/>
<sequence length="354" mass="41754">MIKFSLLKHKTIGKSPDELVFVGEQKTEDVEVSLIDFGPEHYHEQKLETIEDARKYVDSESITWINFNGIHDVPLIEQLKDNKINAHILSEVIDTTARPKFEEYENAFLVTMKILSYDKKERKLTNEHFSLVLHKNCVLTFKETGHPIFKPLIQRIQKRRKKISNNKVDYLIFNILDIIVDHYIYVIQEISEEIDAFENEVLGNQKIEILDEIISYKKVVNNFRKNIKPVLELFLQLIKYQPLFIEKKNKAYFNELLNNTKQASEIADSYREILSDQLNIYHTTISSKLNSVMMTLTIFSVIFIPLTFIAGIYGTNFDNIPELHYQYGYYSMWAVMILITLGMLYYFKRKKWIA</sequence>
<keyword evidence="5 12" id="KW-0812">Transmembrane</keyword>
<evidence type="ECO:0000256" key="10">
    <source>
        <dbReference type="ARBA" id="ARBA00034269"/>
    </source>
</evidence>
<dbReference type="Gene3D" id="1.20.58.340">
    <property type="entry name" value="Magnesium transport protein CorA, transmembrane region"/>
    <property type="match status" value="2"/>
</dbReference>
<evidence type="ECO:0000256" key="7">
    <source>
        <dbReference type="ARBA" id="ARBA00022989"/>
    </source>
</evidence>
<dbReference type="PANTHER" id="PTHR46494">
    <property type="entry name" value="CORA FAMILY METAL ION TRANSPORTER (EUROFUNG)"/>
    <property type="match status" value="1"/>
</dbReference>
<evidence type="ECO:0000313" key="14">
    <source>
        <dbReference type="Proteomes" id="UP000678679"/>
    </source>
</evidence>
<dbReference type="RefSeq" id="WP_169663742.1">
    <property type="nucleotide sequence ID" value="NZ_CP076133.1"/>
</dbReference>
<organism evidence="13 14">
    <name type="scientific">Flammeovirga yaeyamensis</name>
    <dbReference type="NCBI Taxonomy" id="367791"/>
    <lineage>
        <taxon>Bacteria</taxon>
        <taxon>Pseudomonadati</taxon>
        <taxon>Bacteroidota</taxon>
        <taxon>Cytophagia</taxon>
        <taxon>Cytophagales</taxon>
        <taxon>Flammeovirgaceae</taxon>
        <taxon>Flammeovirga</taxon>
    </lineage>
</organism>
<evidence type="ECO:0000256" key="11">
    <source>
        <dbReference type="ARBA" id="ARBA00045497"/>
    </source>
</evidence>
<name>A0AAX1N9X0_9BACT</name>
<dbReference type="Gene3D" id="3.30.460.20">
    <property type="entry name" value="CorA soluble domain-like"/>
    <property type="match status" value="1"/>
</dbReference>
<evidence type="ECO:0000256" key="9">
    <source>
        <dbReference type="ARBA" id="ARBA00023136"/>
    </source>
</evidence>
<evidence type="ECO:0000256" key="8">
    <source>
        <dbReference type="ARBA" id="ARBA00023065"/>
    </source>
</evidence>
<dbReference type="AlphaFoldDB" id="A0AAX1N9X0"/>
<comment type="function">
    <text evidence="11">Mediates influx of magnesium ions. Alternates between open and closed states. Activated by low cytoplasmic Mg(2+) levels. Inactive when cytoplasmic Mg(2+) levels are high.</text>
</comment>
<dbReference type="InterPro" id="IPR004488">
    <property type="entry name" value="Mg/Co-transport_prot_CorA"/>
</dbReference>
<evidence type="ECO:0000256" key="3">
    <source>
        <dbReference type="ARBA" id="ARBA00022448"/>
    </source>
</evidence>
<accession>A0AAX1N9X0</accession>
<keyword evidence="4 12" id="KW-1003">Cell membrane</keyword>
<dbReference type="GO" id="GO:0000287">
    <property type="term" value="F:magnesium ion binding"/>
    <property type="evidence" value="ECO:0007669"/>
    <property type="project" value="TreeGrafter"/>
</dbReference>
<dbReference type="GO" id="GO:0005886">
    <property type="term" value="C:plasma membrane"/>
    <property type="evidence" value="ECO:0007669"/>
    <property type="project" value="UniProtKB-SubCell"/>
</dbReference>
<feature type="transmembrane region" description="Helical" evidence="12">
    <location>
        <begin position="327"/>
        <end position="347"/>
    </location>
</feature>
<dbReference type="InterPro" id="IPR045861">
    <property type="entry name" value="CorA_cytoplasmic_dom"/>
</dbReference>
<comment type="subcellular location">
    <subcellularLocation>
        <location evidence="1">Cell membrane</location>
        <topology evidence="1">Multi-pass membrane protein</topology>
    </subcellularLocation>
    <subcellularLocation>
        <location evidence="12">Membrane</location>
        <topology evidence="12">Multi-pass membrane protein</topology>
    </subcellularLocation>
</comment>
<dbReference type="NCBIfam" id="TIGR00383">
    <property type="entry name" value="corA"/>
    <property type="match status" value="1"/>
</dbReference>
<evidence type="ECO:0000256" key="6">
    <source>
        <dbReference type="ARBA" id="ARBA00022842"/>
    </source>
</evidence>
<evidence type="ECO:0000256" key="5">
    <source>
        <dbReference type="ARBA" id="ARBA00022692"/>
    </source>
</evidence>
<dbReference type="SUPFAM" id="SSF144083">
    <property type="entry name" value="Magnesium transport protein CorA, transmembrane region"/>
    <property type="match status" value="1"/>
</dbReference>
<gene>
    <name evidence="12 13" type="primary">corA</name>
    <name evidence="13" type="ORF">KMW28_25515</name>
</gene>
<dbReference type="SUPFAM" id="SSF143865">
    <property type="entry name" value="CorA soluble domain-like"/>
    <property type="match status" value="1"/>
</dbReference>
<dbReference type="PANTHER" id="PTHR46494:SF1">
    <property type="entry name" value="CORA FAMILY METAL ION TRANSPORTER (EUROFUNG)"/>
    <property type="match status" value="1"/>
</dbReference>
<evidence type="ECO:0000313" key="13">
    <source>
        <dbReference type="EMBL" id="QWG04255.1"/>
    </source>
</evidence>
<dbReference type="InterPro" id="IPR002523">
    <property type="entry name" value="MgTranspt_CorA/ZnTranspt_ZntB"/>
</dbReference>
<protein>
    <recommendedName>
        <fullName evidence="12">Magnesium transport protein CorA</fullName>
    </recommendedName>
</protein>
<keyword evidence="8 12" id="KW-0406">Ion transport</keyword>
<dbReference type="CDD" id="cd12828">
    <property type="entry name" value="TmCorA-like_1"/>
    <property type="match status" value="1"/>
</dbReference>
<dbReference type="GO" id="GO:0015095">
    <property type="term" value="F:magnesium ion transmembrane transporter activity"/>
    <property type="evidence" value="ECO:0007669"/>
    <property type="project" value="UniProtKB-UniRule"/>
</dbReference>